<evidence type="ECO:0000313" key="1">
    <source>
        <dbReference type="EMBL" id="MBB5782724.1"/>
    </source>
</evidence>
<dbReference type="Proteomes" id="UP000579153">
    <property type="component" value="Unassembled WGS sequence"/>
</dbReference>
<sequence length="91" mass="10010">MGLISLLFGWPVAPLRGVIRLGELIQEEVEREMRDPTVVRHRLEEIEAARAAGLISEEEEALQTREVLQGMIGGPGPVGRVGGPARWDEGR</sequence>
<dbReference type="EMBL" id="JACHMB010000001">
    <property type="protein sequence ID" value="MBB5782724.1"/>
    <property type="molecule type" value="Genomic_DNA"/>
</dbReference>
<name>A0A7W9GFA0_9ACTN</name>
<keyword evidence="2" id="KW-1185">Reference proteome</keyword>
<evidence type="ECO:0000313" key="2">
    <source>
        <dbReference type="Proteomes" id="UP000579153"/>
    </source>
</evidence>
<protein>
    <submittedName>
        <fullName evidence="1">Cytochrome c-type biogenesis protein CcmH/NrfG</fullName>
    </submittedName>
</protein>
<comment type="caution">
    <text evidence="1">The sequence shown here is derived from an EMBL/GenBank/DDBJ whole genome shotgun (WGS) entry which is preliminary data.</text>
</comment>
<accession>A0A7W9GFA0</accession>
<dbReference type="Pfam" id="PF05120">
    <property type="entry name" value="GvpG"/>
    <property type="match status" value="1"/>
</dbReference>
<dbReference type="AlphaFoldDB" id="A0A7W9GFA0"/>
<organism evidence="1 2">
    <name type="scientific">Nonomuraea jabiensis</name>
    <dbReference type="NCBI Taxonomy" id="882448"/>
    <lineage>
        <taxon>Bacteria</taxon>
        <taxon>Bacillati</taxon>
        <taxon>Actinomycetota</taxon>
        <taxon>Actinomycetes</taxon>
        <taxon>Streptosporangiales</taxon>
        <taxon>Streptosporangiaceae</taxon>
        <taxon>Nonomuraea</taxon>
    </lineage>
</organism>
<dbReference type="InterPro" id="IPR007804">
    <property type="entry name" value="GvpG"/>
</dbReference>
<proteinExistence type="predicted"/>
<dbReference type="RefSeq" id="WP_185075765.1">
    <property type="nucleotide sequence ID" value="NZ_JACHMB010000001.1"/>
</dbReference>
<reference evidence="1 2" key="1">
    <citation type="submission" date="2020-08" db="EMBL/GenBank/DDBJ databases">
        <title>Sequencing the genomes of 1000 actinobacteria strains.</title>
        <authorList>
            <person name="Klenk H.-P."/>
        </authorList>
    </citation>
    <scope>NUCLEOTIDE SEQUENCE [LARGE SCALE GENOMIC DNA]</scope>
    <source>
        <strain evidence="1 2">DSM 45507</strain>
    </source>
</reference>
<gene>
    <name evidence="1" type="ORF">HD596_009480</name>
</gene>